<evidence type="ECO:0000256" key="2">
    <source>
        <dbReference type="ARBA" id="ARBA00022676"/>
    </source>
</evidence>
<sequence length="460" mass="52215">MSQLSSYHFTETQDWFSHNEDHWKRLFTLITSKEPRVLEIGSWEGRSAVFLLNHLCQDGGEIVCIDHFDLFHTPAGRERFEKINHNLSQTGKPFRVLSQFSFPALMKLLEEEIAVSQPSLQTHPSHHQVVLRKTTEMRIGFLVENQAVEDTDEAMGYGINVVLTVDSSYALGAAVTMRSAVEATPGRITFYIVDCGLEDVDKDKLGQSVNIRDDVTMVFLSLPENALARELGPVWAKLDLHVLLPVERVLYLDSDTLVRTNLKGLWKTDLRGLPLAAVPDVGHPMGHDGIDRKMYFNAGVMLMDLAKIRMNSQSLLETGRKMKNSLFRDQDALNVHFVEWTALSLKWNAQGLGTYANYPSADRDILNLNDMVDPYIVHFTGPVHPTLAQVLSPYVQPPTAKPWGYLGSPNHPFQQDWRSIMEKTSWQGIRSSDTWKENTEREVQRSIQSAIDEFRKKIGL</sequence>
<dbReference type="EMBL" id="ML179075">
    <property type="protein sequence ID" value="THV02638.1"/>
    <property type="molecule type" value="Genomic_DNA"/>
</dbReference>
<dbReference type="GO" id="GO:0016757">
    <property type="term" value="F:glycosyltransferase activity"/>
    <property type="evidence" value="ECO:0007669"/>
    <property type="project" value="UniProtKB-KW"/>
</dbReference>
<proteinExistence type="inferred from homology"/>
<organism evidence="5 6">
    <name type="scientific">Dendrothele bispora (strain CBS 962.96)</name>
    <dbReference type="NCBI Taxonomy" id="1314807"/>
    <lineage>
        <taxon>Eukaryota</taxon>
        <taxon>Fungi</taxon>
        <taxon>Dikarya</taxon>
        <taxon>Basidiomycota</taxon>
        <taxon>Agaricomycotina</taxon>
        <taxon>Agaricomycetes</taxon>
        <taxon>Agaricomycetidae</taxon>
        <taxon>Agaricales</taxon>
        <taxon>Agaricales incertae sedis</taxon>
        <taxon>Dendrothele</taxon>
    </lineage>
</organism>
<evidence type="ECO:0000313" key="6">
    <source>
        <dbReference type="Proteomes" id="UP000297245"/>
    </source>
</evidence>
<dbReference type="InterPro" id="IPR029063">
    <property type="entry name" value="SAM-dependent_MTases_sf"/>
</dbReference>
<keyword evidence="3 5" id="KW-0808">Transferase</keyword>
<dbReference type="Pfam" id="PF01501">
    <property type="entry name" value="Glyco_transf_8"/>
    <property type="match status" value="1"/>
</dbReference>
<dbReference type="GO" id="GO:0046872">
    <property type="term" value="F:metal ion binding"/>
    <property type="evidence" value="ECO:0007669"/>
    <property type="project" value="UniProtKB-KW"/>
</dbReference>
<dbReference type="SUPFAM" id="SSF53335">
    <property type="entry name" value="S-adenosyl-L-methionine-dependent methyltransferases"/>
    <property type="match status" value="1"/>
</dbReference>
<accession>A0A4S8MIR7</accession>
<dbReference type="InterPro" id="IPR050748">
    <property type="entry name" value="Glycosyltrans_8_dom-fam"/>
</dbReference>
<dbReference type="InterPro" id="IPR002495">
    <property type="entry name" value="Glyco_trans_8"/>
</dbReference>
<evidence type="ECO:0000256" key="1">
    <source>
        <dbReference type="ARBA" id="ARBA00006351"/>
    </source>
</evidence>
<dbReference type="InterPro" id="IPR029044">
    <property type="entry name" value="Nucleotide-diphossugar_trans"/>
</dbReference>
<keyword evidence="2" id="KW-0328">Glycosyltransferase</keyword>
<dbReference type="PANTHER" id="PTHR13778:SF47">
    <property type="entry name" value="LIPOPOLYSACCHARIDE 1,3-GALACTOSYLTRANSFERASE"/>
    <property type="match status" value="1"/>
</dbReference>
<keyword evidence="6" id="KW-1185">Reference proteome</keyword>
<dbReference type="Gene3D" id="3.90.550.10">
    <property type="entry name" value="Spore Coat Polysaccharide Biosynthesis Protein SpsA, Chain A"/>
    <property type="match status" value="1"/>
</dbReference>
<dbReference type="CDD" id="cd04194">
    <property type="entry name" value="GT8_A4GalT_like"/>
    <property type="match status" value="1"/>
</dbReference>
<gene>
    <name evidence="5" type="ORF">K435DRAFT_836297</name>
</gene>
<comment type="similarity">
    <text evidence="1">Belongs to the glycosyltransferase 8 family.</text>
</comment>
<protein>
    <submittedName>
        <fullName evidence="5">Glycosyltransferase family 8 protein</fullName>
    </submittedName>
</protein>
<evidence type="ECO:0000256" key="3">
    <source>
        <dbReference type="ARBA" id="ARBA00022679"/>
    </source>
</evidence>
<evidence type="ECO:0000256" key="4">
    <source>
        <dbReference type="ARBA" id="ARBA00022723"/>
    </source>
</evidence>
<reference evidence="5 6" key="1">
    <citation type="journal article" date="2019" name="Nat. Ecol. Evol.">
        <title>Megaphylogeny resolves global patterns of mushroom evolution.</title>
        <authorList>
            <person name="Varga T."/>
            <person name="Krizsan K."/>
            <person name="Foldi C."/>
            <person name="Dima B."/>
            <person name="Sanchez-Garcia M."/>
            <person name="Sanchez-Ramirez S."/>
            <person name="Szollosi G.J."/>
            <person name="Szarkandi J.G."/>
            <person name="Papp V."/>
            <person name="Albert L."/>
            <person name="Andreopoulos W."/>
            <person name="Angelini C."/>
            <person name="Antonin V."/>
            <person name="Barry K.W."/>
            <person name="Bougher N.L."/>
            <person name="Buchanan P."/>
            <person name="Buyck B."/>
            <person name="Bense V."/>
            <person name="Catcheside P."/>
            <person name="Chovatia M."/>
            <person name="Cooper J."/>
            <person name="Damon W."/>
            <person name="Desjardin D."/>
            <person name="Finy P."/>
            <person name="Geml J."/>
            <person name="Haridas S."/>
            <person name="Hughes K."/>
            <person name="Justo A."/>
            <person name="Karasinski D."/>
            <person name="Kautmanova I."/>
            <person name="Kiss B."/>
            <person name="Kocsube S."/>
            <person name="Kotiranta H."/>
            <person name="LaButti K.M."/>
            <person name="Lechner B.E."/>
            <person name="Liimatainen K."/>
            <person name="Lipzen A."/>
            <person name="Lukacs Z."/>
            <person name="Mihaltcheva S."/>
            <person name="Morgado L.N."/>
            <person name="Niskanen T."/>
            <person name="Noordeloos M.E."/>
            <person name="Ohm R.A."/>
            <person name="Ortiz-Santana B."/>
            <person name="Ovrebo C."/>
            <person name="Racz N."/>
            <person name="Riley R."/>
            <person name="Savchenko A."/>
            <person name="Shiryaev A."/>
            <person name="Soop K."/>
            <person name="Spirin V."/>
            <person name="Szebenyi C."/>
            <person name="Tomsovsky M."/>
            <person name="Tulloss R.E."/>
            <person name="Uehling J."/>
            <person name="Grigoriev I.V."/>
            <person name="Vagvolgyi C."/>
            <person name="Papp T."/>
            <person name="Martin F.M."/>
            <person name="Miettinen O."/>
            <person name="Hibbett D.S."/>
            <person name="Nagy L.G."/>
        </authorList>
    </citation>
    <scope>NUCLEOTIDE SEQUENCE [LARGE SCALE GENOMIC DNA]</scope>
    <source>
        <strain evidence="5 6">CBS 962.96</strain>
    </source>
</reference>
<dbReference type="AlphaFoldDB" id="A0A4S8MIR7"/>
<evidence type="ECO:0000313" key="5">
    <source>
        <dbReference type="EMBL" id="THV02638.1"/>
    </source>
</evidence>
<dbReference type="SUPFAM" id="SSF53448">
    <property type="entry name" value="Nucleotide-diphospho-sugar transferases"/>
    <property type="match status" value="1"/>
</dbReference>
<name>A0A4S8MIR7_DENBC</name>
<dbReference type="PANTHER" id="PTHR13778">
    <property type="entry name" value="GLYCOSYLTRANSFERASE 8 DOMAIN-CONTAINING PROTEIN"/>
    <property type="match status" value="1"/>
</dbReference>
<dbReference type="Gene3D" id="3.40.50.150">
    <property type="entry name" value="Vaccinia Virus protein VP39"/>
    <property type="match status" value="1"/>
</dbReference>
<dbReference type="OrthoDB" id="2014201at2759"/>
<keyword evidence="4" id="KW-0479">Metal-binding</keyword>
<dbReference type="Proteomes" id="UP000297245">
    <property type="component" value="Unassembled WGS sequence"/>
</dbReference>